<comment type="function">
    <text evidence="1">Thiol-specific peroxidase that catalyzes the reduction of hydrogen peroxide and organic hydroperoxides to water and alcohols, respectively. Plays a role in cell protection against oxidative stress by detoxifying peroxides and as sensor of hydrogen peroxide-mediated signaling events.</text>
</comment>
<comment type="catalytic activity">
    <reaction evidence="11">
        <text>a hydroperoxide + [thioredoxin]-dithiol = an alcohol + [thioredoxin]-disulfide + H2O</text>
        <dbReference type="Rhea" id="RHEA:62620"/>
        <dbReference type="Rhea" id="RHEA-COMP:10698"/>
        <dbReference type="Rhea" id="RHEA-COMP:10700"/>
        <dbReference type="ChEBI" id="CHEBI:15377"/>
        <dbReference type="ChEBI" id="CHEBI:29950"/>
        <dbReference type="ChEBI" id="CHEBI:30879"/>
        <dbReference type="ChEBI" id="CHEBI:35924"/>
        <dbReference type="ChEBI" id="CHEBI:50058"/>
        <dbReference type="EC" id="1.11.1.24"/>
    </reaction>
</comment>
<feature type="domain" description="Thioredoxin" evidence="13">
    <location>
        <begin position="1"/>
        <end position="125"/>
    </location>
</feature>
<evidence type="ECO:0000256" key="8">
    <source>
        <dbReference type="ARBA" id="ARBA00032824"/>
    </source>
</evidence>
<dbReference type="STRING" id="115783.SAMN02745119_03273"/>
<keyword evidence="7" id="KW-0676">Redox-active center</keyword>
<keyword evidence="4" id="KW-0049">Antioxidant</keyword>
<evidence type="ECO:0000256" key="10">
    <source>
        <dbReference type="ARBA" id="ARBA00042639"/>
    </source>
</evidence>
<gene>
    <name evidence="14" type="ORF">SAMN02745119_03273</name>
</gene>
<keyword evidence="6" id="KW-1015">Disulfide bond</keyword>
<dbReference type="PROSITE" id="PS51352">
    <property type="entry name" value="THIOREDOXIN_2"/>
    <property type="match status" value="2"/>
</dbReference>
<evidence type="ECO:0000256" key="7">
    <source>
        <dbReference type="ARBA" id="ARBA00023284"/>
    </source>
</evidence>
<dbReference type="GO" id="GO:0008379">
    <property type="term" value="F:thioredoxin peroxidase activity"/>
    <property type="evidence" value="ECO:0007669"/>
    <property type="project" value="TreeGrafter"/>
</dbReference>
<dbReference type="Proteomes" id="UP000190102">
    <property type="component" value="Unassembled WGS sequence"/>
</dbReference>
<evidence type="ECO:0000256" key="2">
    <source>
        <dbReference type="ARBA" id="ARBA00013017"/>
    </source>
</evidence>
<dbReference type="SUPFAM" id="SSF52833">
    <property type="entry name" value="Thioredoxin-like"/>
    <property type="match status" value="2"/>
</dbReference>
<sequence>MKKAVLIIFAIFALTGMSYADTSYTPDSFKKAQENGEKILLHFHADWCPTCSIQNKSLASLGKSGSLKGIHIFKVNYDKEDALKKELHVTAQATFISFYGTVETGRATGLTSEKDIKEFLDKNLISLTLKDQLRLLSASFANMIPPEKKKVMDEATEKLRISKLTDNALKVGQKAPQFSLKNSYGKMVSLKNLLKEGPVILTFYRGSWCPFCSAQLIAYQKHLSSFQKRGARLVAVTPEKPDLTSITHEKKKLGFDILTDNGNELAAKFGLVFGVPPELKEIYKEFGVDLEKTQGNPDWNLPVPATYVISRSGKIIYAFTDVDYTHRADPQDILNALAGIK</sequence>
<evidence type="ECO:0000256" key="6">
    <source>
        <dbReference type="ARBA" id="ARBA00023157"/>
    </source>
</evidence>
<dbReference type="Gene3D" id="3.40.30.10">
    <property type="entry name" value="Glutaredoxin"/>
    <property type="match status" value="2"/>
</dbReference>
<dbReference type="InterPro" id="IPR050924">
    <property type="entry name" value="Peroxiredoxin_BCP/PrxQ"/>
</dbReference>
<evidence type="ECO:0000313" key="14">
    <source>
        <dbReference type="EMBL" id="SKA23407.1"/>
    </source>
</evidence>
<feature type="signal peptide" evidence="12">
    <location>
        <begin position="1"/>
        <end position="20"/>
    </location>
</feature>
<dbReference type="GO" id="GO:0005737">
    <property type="term" value="C:cytoplasm"/>
    <property type="evidence" value="ECO:0007669"/>
    <property type="project" value="TreeGrafter"/>
</dbReference>
<accession>A0A1T4S5I0</accession>
<keyword evidence="12" id="KW-0732">Signal</keyword>
<evidence type="ECO:0000256" key="11">
    <source>
        <dbReference type="ARBA" id="ARBA00049091"/>
    </source>
</evidence>
<dbReference type="Pfam" id="PF00578">
    <property type="entry name" value="AhpC-TSA"/>
    <property type="match status" value="1"/>
</dbReference>
<dbReference type="InterPro" id="IPR013766">
    <property type="entry name" value="Thioredoxin_domain"/>
</dbReference>
<evidence type="ECO:0000256" key="4">
    <source>
        <dbReference type="ARBA" id="ARBA00022862"/>
    </source>
</evidence>
<dbReference type="PROSITE" id="PS00194">
    <property type="entry name" value="THIOREDOXIN_1"/>
    <property type="match status" value="1"/>
</dbReference>
<protein>
    <recommendedName>
        <fullName evidence="2">thioredoxin-dependent peroxiredoxin</fullName>
        <ecNumber evidence="2">1.11.1.24</ecNumber>
    </recommendedName>
    <alternativeName>
        <fullName evidence="8">Thioredoxin peroxidase</fullName>
    </alternativeName>
    <alternativeName>
        <fullName evidence="10">Thioredoxin-dependent peroxiredoxin Bcp</fullName>
    </alternativeName>
</protein>
<dbReference type="InterPro" id="IPR000866">
    <property type="entry name" value="AhpC/TSA"/>
</dbReference>
<feature type="chain" id="PRO_5012391352" description="thioredoxin-dependent peroxiredoxin" evidence="12">
    <location>
        <begin position="21"/>
        <end position="341"/>
    </location>
</feature>
<keyword evidence="3" id="KW-0575">Peroxidase</keyword>
<name>A0A1T4S5I0_9BACT</name>
<dbReference type="EC" id="1.11.1.24" evidence="2"/>
<evidence type="ECO:0000256" key="1">
    <source>
        <dbReference type="ARBA" id="ARBA00003330"/>
    </source>
</evidence>
<evidence type="ECO:0000259" key="13">
    <source>
        <dbReference type="PROSITE" id="PS51352"/>
    </source>
</evidence>
<evidence type="ECO:0000256" key="3">
    <source>
        <dbReference type="ARBA" id="ARBA00022559"/>
    </source>
</evidence>
<dbReference type="Pfam" id="PF00085">
    <property type="entry name" value="Thioredoxin"/>
    <property type="match status" value="1"/>
</dbReference>
<dbReference type="OrthoDB" id="9809746at2"/>
<dbReference type="PANTHER" id="PTHR42801:SF7">
    <property type="entry name" value="SLL1159 PROTEIN"/>
    <property type="match status" value="1"/>
</dbReference>
<dbReference type="AlphaFoldDB" id="A0A1T4S5I0"/>
<evidence type="ECO:0000256" key="5">
    <source>
        <dbReference type="ARBA" id="ARBA00023002"/>
    </source>
</evidence>
<proteinExistence type="inferred from homology"/>
<dbReference type="CDD" id="cd02970">
    <property type="entry name" value="PRX_like2"/>
    <property type="match status" value="1"/>
</dbReference>
<keyword evidence="15" id="KW-1185">Reference proteome</keyword>
<evidence type="ECO:0000256" key="12">
    <source>
        <dbReference type="SAM" id="SignalP"/>
    </source>
</evidence>
<dbReference type="GO" id="GO:0034599">
    <property type="term" value="P:cellular response to oxidative stress"/>
    <property type="evidence" value="ECO:0007669"/>
    <property type="project" value="TreeGrafter"/>
</dbReference>
<comment type="similarity">
    <text evidence="9">Belongs to the peroxiredoxin family. BCP/PrxQ subfamily.</text>
</comment>
<dbReference type="GO" id="GO:0045454">
    <property type="term" value="P:cell redox homeostasis"/>
    <property type="evidence" value="ECO:0007669"/>
    <property type="project" value="TreeGrafter"/>
</dbReference>
<dbReference type="InterPro" id="IPR036249">
    <property type="entry name" value="Thioredoxin-like_sf"/>
</dbReference>
<evidence type="ECO:0000313" key="15">
    <source>
        <dbReference type="Proteomes" id="UP000190102"/>
    </source>
</evidence>
<dbReference type="CDD" id="cd02947">
    <property type="entry name" value="TRX_family"/>
    <property type="match status" value="1"/>
</dbReference>
<dbReference type="RefSeq" id="WP_078791525.1">
    <property type="nucleotide sequence ID" value="NZ_FUWR01000031.1"/>
</dbReference>
<keyword evidence="5" id="KW-0560">Oxidoreductase</keyword>
<organism evidence="14 15">
    <name type="scientific">Trichlorobacter thiogenes</name>
    <dbReference type="NCBI Taxonomy" id="115783"/>
    <lineage>
        <taxon>Bacteria</taxon>
        <taxon>Pseudomonadati</taxon>
        <taxon>Thermodesulfobacteriota</taxon>
        <taxon>Desulfuromonadia</taxon>
        <taxon>Geobacterales</taxon>
        <taxon>Geobacteraceae</taxon>
        <taxon>Trichlorobacter</taxon>
    </lineage>
</organism>
<dbReference type="PANTHER" id="PTHR42801">
    <property type="entry name" value="THIOREDOXIN-DEPENDENT PEROXIDE REDUCTASE"/>
    <property type="match status" value="1"/>
</dbReference>
<feature type="domain" description="Thioredoxin" evidence="13">
    <location>
        <begin position="169"/>
        <end position="341"/>
    </location>
</feature>
<evidence type="ECO:0000256" key="9">
    <source>
        <dbReference type="ARBA" id="ARBA00038489"/>
    </source>
</evidence>
<dbReference type="InterPro" id="IPR017937">
    <property type="entry name" value="Thioredoxin_CS"/>
</dbReference>
<reference evidence="15" key="1">
    <citation type="submission" date="2017-02" db="EMBL/GenBank/DDBJ databases">
        <authorList>
            <person name="Varghese N."/>
            <person name="Submissions S."/>
        </authorList>
    </citation>
    <scope>NUCLEOTIDE SEQUENCE [LARGE SCALE GENOMIC DNA]</scope>
    <source>
        <strain evidence="15">ATCC BAA-34</strain>
    </source>
</reference>
<dbReference type="EMBL" id="FUWR01000031">
    <property type="protein sequence ID" value="SKA23407.1"/>
    <property type="molecule type" value="Genomic_DNA"/>
</dbReference>